<protein>
    <recommendedName>
        <fullName evidence="4">DUF2214 domain-containing protein</fullName>
    </recommendedName>
</protein>
<evidence type="ECO:0000256" key="1">
    <source>
        <dbReference type="SAM" id="Phobius"/>
    </source>
</evidence>
<organism evidence="2 3">
    <name type="scientific">Pseudovibrio brasiliensis</name>
    <dbReference type="NCBI Taxonomy" id="1898042"/>
    <lineage>
        <taxon>Bacteria</taxon>
        <taxon>Pseudomonadati</taxon>
        <taxon>Pseudomonadota</taxon>
        <taxon>Alphaproteobacteria</taxon>
        <taxon>Hyphomicrobiales</taxon>
        <taxon>Stappiaceae</taxon>
        <taxon>Pseudovibrio</taxon>
    </lineage>
</organism>
<name>A0ABX8AND9_9HYPH</name>
<evidence type="ECO:0008006" key="4">
    <source>
        <dbReference type="Google" id="ProtNLM"/>
    </source>
</evidence>
<evidence type="ECO:0000313" key="3">
    <source>
        <dbReference type="Proteomes" id="UP000680706"/>
    </source>
</evidence>
<feature type="transmembrane region" description="Helical" evidence="1">
    <location>
        <begin position="103"/>
        <end position="123"/>
    </location>
</feature>
<reference evidence="2 3" key="1">
    <citation type="journal article" date="2021" name="Angew. Chem. Int. Ed. Engl.">
        <title>A novel family of nonribosomal peptides modulate collective behavior in Pseudovibrio bacteria isolated from marine sponges.</title>
        <authorList>
            <person name="Ioca L.P."/>
            <person name="Dai Y."/>
            <person name="Kunakom S."/>
            <person name="Diaz-Espinosa J."/>
            <person name="Krunic A."/>
            <person name="Crnkovic C.M."/>
            <person name="Orjala J."/>
            <person name="Sanchez L.M."/>
            <person name="Ferreira A.G."/>
            <person name="Berlinck R.G.S."/>
            <person name="Eustaquio A.S."/>
        </authorList>
    </citation>
    <scope>NUCLEOTIDE SEQUENCE [LARGE SCALE GENOMIC DNA]</scope>
    <source>
        <strain evidence="2 3">Ab134</strain>
    </source>
</reference>
<keyword evidence="1" id="KW-0812">Transmembrane</keyword>
<feature type="transmembrane region" description="Helical" evidence="1">
    <location>
        <begin position="28"/>
        <end position="52"/>
    </location>
</feature>
<feature type="transmembrane region" description="Helical" evidence="1">
    <location>
        <begin position="72"/>
        <end position="91"/>
    </location>
</feature>
<dbReference type="EMBL" id="CP074126">
    <property type="protein sequence ID" value="QUS55420.1"/>
    <property type="molecule type" value="Genomic_DNA"/>
</dbReference>
<proteinExistence type="predicted"/>
<keyword evidence="3" id="KW-1185">Reference proteome</keyword>
<accession>A0ABX8AND9</accession>
<feature type="transmembrane region" description="Helical" evidence="1">
    <location>
        <begin position="144"/>
        <end position="163"/>
    </location>
</feature>
<dbReference type="RefSeq" id="WP_008551658.1">
    <property type="nucleotide sequence ID" value="NZ_CP074126.1"/>
</dbReference>
<evidence type="ECO:0000313" key="2">
    <source>
        <dbReference type="EMBL" id="QUS55420.1"/>
    </source>
</evidence>
<keyword evidence="1" id="KW-1133">Transmembrane helix</keyword>
<dbReference type="Proteomes" id="UP000680706">
    <property type="component" value="Chromosome"/>
</dbReference>
<sequence length="166" mass="18717">MMDLLSQLQALAVDLERSQLPEVFKYAWWVYPAINTGHIVGLAMLFGSLVPLDLRMMGMWRSIPLYDLARPLTRIALLGGLIAITTGIFLLSVKAQVYVNAPIFWAKSGFFVLALLNALLLRFNKPWRYLAQVDSRGTIPRFKSAGFISLFSWLGVLICGRMFGYL</sequence>
<gene>
    <name evidence="2" type="ORF">KGB56_19165</name>
</gene>
<keyword evidence="1" id="KW-0472">Membrane</keyword>